<dbReference type="PANTHER" id="PTHR30469">
    <property type="entry name" value="MULTIDRUG RESISTANCE PROTEIN MDTA"/>
    <property type="match status" value="1"/>
</dbReference>
<dbReference type="InterPro" id="IPR058624">
    <property type="entry name" value="MdtA-like_HH"/>
</dbReference>
<gene>
    <name evidence="12" type="ORF">HJG44_01990</name>
</gene>
<dbReference type="Pfam" id="PF25876">
    <property type="entry name" value="HH_MFP_RND"/>
    <property type="match status" value="1"/>
</dbReference>
<keyword evidence="6" id="KW-0472">Membrane</keyword>
<comment type="similarity">
    <text evidence="2">Belongs to the membrane fusion protein (MFP) (TC 8.A.1) family.</text>
</comment>
<evidence type="ECO:0000256" key="5">
    <source>
        <dbReference type="ARBA" id="ARBA00022519"/>
    </source>
</evidence>
<evidence type="ECO:0000259" key="10">
    <source>
        <dbReference type="Pfam" id="PF25944"/>
    </source>
</evidence>
<dbReference type="SUPFAM" id="SSF111369">
    <property type="entry name" value="HlyD-like secretion proteins"/>
    <property type="match status" value="1"/>
</dbReference>
<feature type="domain" description="Multidrug resistance protein MdtA-like alpha-helical hairpin" evidence="8">
    <location>
        <begin position="127"/>
        <end position="197"/>
    </location>
</feature>
<keyword evidence="5" id="KW-0997">Cell inner membrane</keyword>
<comment type="subcellular location">
    <subcellularLocation>
        <location evidence="1">Cell membrane</location>
    </subcellularLocation>
</comment>
<dbReference type="Pfam" id="PF25917">
    <property type="entry name" value="BSH_RND"/>
    <property type="match status" value="1"/>
</dbReference>
<feature type="compositionally biased region" description="Basic and acidic residues" evidence="7">
    <location>
        <begin position="458"/>
        <end position="467"/>
    </location>
</feature>
<feature type="region of interest" description="Disordered" evidence="7">
    <location>
        <begin position="33"/>
        <end position="54"/>
    </location>
</feature>
<organism evidence="12 13">
    <name type="scientific">Enterovirga aerilata</name>
    <dbReference type="NCBI Taxonomy" id="2730920"/>
    <lineage>
        <taxon>Bacteria</taxon>
        <taxon>Pseudomonadati</taxon>
        <taxon>Pseudomonadota</taxon>
        <taxon>Alphaproteobacteria</taxon>
        <taxon>Hyphomicrobiales</taxon>
        <taxon>Methylobacteriaceae</taxon>
        <taxon>Enterovirga</taxon>
    </lineage>
</organism>
<evidence type="ECO:0000259" key="9">
    <source>
        <dbReference type="Pfam" id="PF25917"/>
    </source>
</evidence>
<dbReference type="RefSeq" id="WP_346767063.1">
    <property type="nucleotide sequence ID" value="NZ_JABEPP010000001.1"/>
</dbReference>
<protein>
    <submittedName>
        <fullName evidence="12">Efflux RND transporter periplasmic adaptor subunit</fullName>
    </submittedName>
</protein>
<dbReference type="FunFam" id="2.40.30.170:FF:000006">
    <property type="entry name" value="Multidrug resistance protein MdtA"/>
    <property type="match status" value="1"/>
</dbReference>
<keyword evidence="3" id="KW-0813">Transport</keyword>
<dbReference type="Proteomes" id="UP000564885">
    <property type="component" value="Unassembled WGS sequence"/>
</dbReference>
<dbReference type="Pfam" id="PF25944">
    <property type="entry name" value="Beta-barrel_RND"/>
    <property type="match status" value="1"/>
</dbReference>
<dbReference type="Gene3D" id="2.40.30.170">
    <property type="match status" value="1"/>
</dbReference>
<dbReference type="Gene3D" id="2.40.50.100">
    <property type="match status" value="1"/>
</dbReference>
<dbReference type="NCBIfam" id="TIGR01730">
    <property type="entry name" value="RND_mfp"/>
    <property type="match status" value="1"/>
</dbReference>
<comment type="caution">
    <text evidence="12">The sequence shown here is derived from an EMBL/GenBank/DDBJ whole genome shotgun (WGS) entry which is preliminary data.</text>
</comment>
<evidence type="ECO:0000256" key="2">
    <source>
        <dbReference type="ARBA" id="ARBA00009477"/>
    </source>
</evidence>
<dbReference type="PANTHER" id="PTHR30469:SF12">
    <property type="entry name" value="MULTIDRUG RESISTANCE PROTEIN MDTA"/>
    <property type="match status" value="1"/>
</dbReference>
<reference evidence="12 13" key="1">
    <citation type="submission" date="2020-04" db="EMBL/GenBank/DDBJ databases">
        <title>Enterovirga sp. isolate from soil.</title>
        <authorList>
            <person name="Chea S."/>
            <person name="Kim D.-U."/>
        </authorList>
    </citation>
    <scope>NUCLEOTIDE SEQUENCE [LARGE SCALE GENOMIC DNA]</scope>
    <source>
        <strain evidence="12 13">DB1703</strain>
    </source>
</reference>
<name>A0A849I0R8_9HYPH</name>
<evidence type="ECO:0000313" key="13">
    <source>
        <dbReference type="Proteomes" id="UP000564885"/>
    </source>
</evidence>
<feature type="domain" description="Multidrug resistance protein MdtA-like barrel-sandwich hybrid" evidence="9">
    <location>
        <begin position="87"/>
        <end position="230"/>
    </location>
</feature>
<evidence type="ECO:0000256" key="7">
    <source>
        <dbReference type="SAM" id="MobiDB-lite"/>
    </source>
</evidence>
<keyword evidence="4" id="KW-1003">Cell membrane</keyword>
<accession>A0A849I0R8</accession>
<dbReference type="InterPro" id="IPR058625">
    <property type="entry name" value="MdtA-like_BSH"/>
</dbReference>
<dbReference type="AlphaFoldDB" id="A0A849I0R8"/>
<feature type="compositionally biased region" description="Low complexity" evidence="7">
    <location>
        <begin position="426"/>
        <end position="436"/>
    </location>
</feature>
<proteinExistence type="inferred from homology"/>
<sequence>MKRFLTALLILGIVAAGAAYVWRKELGLTFPGQQVAGQGQRPAGGPGGRRAGAMRGGEGPVSVLAEPARVADVPVILEAVGTAQALNTVTVRSQVDGRLVELAFREGQDVRKGDLLARIDPTIYQAQYDQAVAKKAQDEANLANARIDLERYVNLAKTNYGSKQQADTQRALVAQLEAQVKADQGAIDNAKAYLDYTTITAPIDGRTGIRLVDQGNLVRASDTTGIVVITQIKPIAVVFNLPQQNLRAVNAAAQKGPLVVEALESDNRTVIDRGRLEVVDNQVDQTTGTVKLKASFPNASLQLWPGSFVNVRLTVDVLRGVTVVPTAAVQRGPNGAFVYALDEDRAVLKPVTVGRQTETVAVIGSGIAPGERVITTGFARLTDGDRVRVAEGGSADAPATPPAMRRQRPDGEAGAPPRERRRRPEGQAGPVGASGPAPGGAAEGQATGSTEPAPESQRSPRPEDASQGRRPAAP</sequence>
<evidence type="ECO:0000256" key="6">
    <source>
        <dbReference type="ARBA" id="ARBA00023136"/>
    </source>
</evidence>
<dbReference type="GO" id="GO:1990281">
    <property type="term" value="C:efflux pump complex"/>
    <property type="evidence" value="ECO:0007669"/>
    <property type="project" value="TreeGrafter"/>
</dbReference>
<evidence type="ECO:0000313" key="12">
    <source>
        <dbReference type="EMBL" id="NNM71164.1"/>
    </source>
</evidence>
<feature type="region of interest" description="Disordered" evidence="7">
    <location>
        <begin position="391"/>
        <end position="474"/>
    </location>
</feature>
<dbReference type="InterPro" id="IPR058637">
    <property type="entry name" value="YknX-like_C"/>
</dbReference>
<feature type="domain" description="Multidrug resistance protein MdtA-like beta-barrel" evidence="10">
    <location>
        <begin position="234"/>
        <end position="316"/>
    </location>
</feature>
<dbReference type="GO" id="GO:0015562">
    <property type="term" value="F:efflux transmembrane transporter activity"/>
    <property type="evidence" value="ECO:0007669"/>
    <property type="project" value="TreeGrafter"/>
</dbReference>
<evidence type="ECO:0000259" key="11">
    <source>
        <dbReference type="Pfam" id="PF25989"/>
    </source>
</evidence>
<dbReference type="InterPro" id="IPR006143">
    <property type="entry name" value="RND_pump_MFP"/>
</dbReference>
<dbReference type="Pfam" id="PF25989">
    <property type="entry name" value="YknX_C"/>
    <property type="match status" value="1"/>
</dbReference>
<evidence type="ECO:0000256" key="3">
    <source>
        <dbReference type="ARBA" id="ARBA00022448"/>
    </source>
</evidence>
<evidence type="ECO:0000256" key="1">
    <source>
        <dbReference type="ARBA" id="ARBA00004236"/>
    </source>
</evidence>
<dbReference type="Gene3D" id="2.40.420.20">
    <property type="match status" value="1"/>
</dbReference>
<feature type="domain" description="YknX-like C-terminal permuted SH3-like" evidence="11">
    <location>
        <begin position="322"/>
        <end position="389"/>
    </location>
</feature>
<feature type="compositionally biased region" description="Gly residues" evidence="7">
    <location>
        <begin position="42"/>
        <end position="54"/>
    </location>
</feature>
<dbReference type="InterPro" id="IPR058626">
    <property type="entry name" value="MdtA-like_b-barrel"/>
</dbReference>
<dbReference type="Gene3D" id="1.10.287.470">
    <property type="entry name" value="Helix hairpin bin"/>
    <property type="match status" value="1"/>
</dbReference>
<evidence type="ECO:0000256" key="4">
    <source>
        <dbReference type="ARBA" id="ARBA00022475"/>
    </source>
</evidence>
<keyword evidence="13" id="KW-1185">Reference proteome</keyword>
<dbReference type="EMBL" id="JABEPP010000001">
    <property type="protein sequence ID" value="NNM71164.1"/>
    <property type="molecule type" value="Genomic_DNA"/>
</dbReference>
<evidence type="ECO:0000259" key="8">
    <source>
        <dbReference type="Pfam" id="PF25876"/>
    </source>
</evidence>